<comment type="caution">
    <text evidence="9">The sequence shown here is derived from an EMBL/GenBank/DDBJ whole genome shotgun (WGS) entry which is preliminary data.</text>
</comment>
<dbReference type="PATRIC" id="fig|28125.4.peg.99"/>
<dbReference type="SUPFAM" id="SSF48452">
    <property type="entry name" value="TPR-like"/>
    <property type="match status" value="1"/>
</dbReference>
<dbReference type="eggNOG" id="COG0457">
    <property type="taxonomic scope" value="Bacteria"/>
</dbReference>
<reference evidence="9 10" key="1">
    <citation type="submission" date="2016-02" db="EMBL/GenBank/DDBJ databases">
        <authorList>
            <person name="Wen L."/>
            <person name="He K."/>
            <person name="Yang H."/>
        </authorList>
    </citation>
    <scope>NUCLEOTIDE SEQUENCE [LARGE SCALE GENOMIC DNA]</scope>
    <source>
        <strain evidence="9 10">GED7880</strain>
    </source>
</reference>
<keyword evidence="4" id="KW-0472">Membrane</keyword>
<dbReference type="EMBL" id="LTAG01000005">
    <property type="protein sequence ID" value="KXO18445.1"/>
    <property type="molecule type" value="Genomic_DNA"/>
</dbReference>
<comment type="subcellular location">
    <subcellularLocation>
        <location evidence="1">Cell outer membrane</location>
    </subcellularLocation>
</comment>
<name>A0A137T155_9BACT</name>
<dbReference type="AlphaFoldDB" id="A0A137T155"/>
<proteinExistence type="inferred from homology"/>
<dbReference type="InterPro" id="IPR011990">
    <property type="entry name" value="TPR-like_helical_dom_sf"/>
</dbReference>
<evidence type="ECO:0000313" key="9">
    <source>
        <dbReference type="EMBL" id="KXO18445.1"/>
    </source>
</evidence>
<dbReference type="GO" id="GO:0009279">
    <property type="term" value="C:cell outer membrane"/>
    <property type="evidence" value="ECO:0007669"/>
    <property type="project" value="UniProtKB-SubCell"/>
</dbReference>
<evidence type="ECO:0000256" key="5">
    <source>
        <dbReference type="ARBA" id="ARBA00023237"/>
    </source>
</evidence>
<feature type="chain" id="PRO_5007481297" evidence="6">
    <location>
        <begin position="23"/>
        <end position="541"/>
    </location>
</feature>
<dbReference type="GeneID" id="78530582"/>
<feature type="domain" description="SusD-like N-terminal" evidence="8">
    <location>
        <begin position="90"/>
        <end position="243"/>
    </location>
</feature>
<evidence type="ECO:0000256" key="3">
    <source>
        <dbReference type="ARBA" id="ARBA00022729"/>
    </source>
</evidence>
<dbReference type="STRING" id="28125.HMPREF3202_00104"/>
<dbReference type="InterPro" id="IPR033985">
    <property type="entry name" value="SusD-like_N"/>
</dbReference>
<evidence type="ECO:0000313" key="10">
    <source>
        <dbReference type="Proteomes" id="UP000070093"/>
    </source>
</evidence>
<protein>
    <submittedName>
        <fullName evidence="9">SusD family protein</fullName>
    </submittedName>
</protein>
<evidence type="ECO:0000259" key="8">
    <source>
        <dbReference type="Pfam" id="PF14322"/>
    </source>
</evidence>
<feature type="signal peptide" evidence="6">
    <location>
        <begin position="1"/>
        <end position="22"/>
    </location>
</feature>
<keyword evidence="5" id="KW-0998">Cell outer membrane</keyword>
<dbReference type="Proteomes" id="UP000070093">
    <property type="component" value="Unassembled WGS sequence"/>
</dbReference>
<evidence type="ECO:0000256" key="2">
    <source>
        <dbReference type="ARBA" id="ARBA00006275"/>
    </source>
</evidence>
<feature type="domain" description="RagB/SusD" evidence="7">
    <location>
        <begin position="325"/>
        <end position="540"/>
    </location>
</feature>
<dbReference type="PROSITE" id="PS51257">
    <property type="entry name" value="PROKAR_LIPOPROTEIN"/>
    <property type="match status" value="1"/>
</dbReference>
<evidence type="ECO:0000256" key="6">
    <source>
        <dbReference type="SAM" id="SignalP"/>
    </source>
</evidence>
<gene>
    <name evidence="9" type="ORF">HMPREF3202_00104</name>
</gene>
<dbReference type="RefSeq" id="WP_004338143.1">
    <property type="nucleotide sequence ID" value="NZ_JBETXE010000002.1"/>
</dbReference>
<evidence type="ECO:0000256" key="1">
    <source>
        <dbReference type="ARBA" id="ARBA00004442"/>
    </source>
</evidence>
<sequence length="541" mass="61244">MKKIFLSMMGAAVLTLGFSSCSSDFLDTVSTSALSEDQISKDPSGMQGILNGLHNMMYQYDWGDTGAHFFGAGHRSVGVQLDIMGGDMINTMPAYFMSVYRYQDHNNPYGDLNWRVWDMYYTIIAHANLLIDKAEANTSLPKDQKDNLLGQGYAFRAMSYHMLIQCFGKRYVKGDANANLGVPLRLDKDNIKPQARATVAEVYKQIDSDMAKALEHLKNAPVIDSKNQISYVAALGLAARIDLCKSDWASAAKHAEEAINNATATNITLAKGKDLLDGCNNWANSEWIWAYKQASDQDNSYFSFYADYSYNFEGYNSGFRFAVNRDIYDKMDKTDVRRNWWVCVEKKETTIDGKKVVRLDTVPNIPKDAYSEYFPKNGKWEKTGQSIKFKSQANNNSMGDLLIMRLAELYYIKAEAEARMGEEVKARETLTKIMVTRQENFKTEASGQELIDQIMDNKRIDLWMEGQRFFDIKRLGIIINRAKASNITKHLTGDAQQTAIKRNTGDNVANVPTTVEDKNWQFAIPYDEIKVNPGLIKQNPL</sequence>
<dbReference type="Gene3D" id="1.25.40.390">
    <property type="match status" value="1"/>
</dbReference>
<comment type="similarity">
    <text evidence="2">Belongs to the SusD family.</text>
</comment>
<evidence type="ECO:0000256" key="4">
    <source>
        <dbReference type="ARBA" id="ARBA00023136"/>
    </source>
</evidence>
<organism evidence="9 10">
    <name type="scientific">Prevotella bivia</name>
    <dbReference type="NCBI Taxonomy" id="28125"/>
    <lineage>
        <taxon>Bacteria</taxon>
        <taxon>Pseudomonadati</taxon>
        <taxon>Bacteroidota</taxon>
        <taxon>Bacteroidia</taxon>
        <taxon>Bacteroidales</taxon>
        <taxon>Prevotellaceae</taxon>
        <taxon>Prevotella</taxon>
    </lineage>
</organism>
<accession>A0A137T155</accession>
<evidence type="ECO:0000259" key="7">
    <source>
        <dbReference type="Pfam" id="PF07980"/>
    </source>
</evidence>
<dbReference type="Pfam" id="PF14322">
    <property type="entry name" value="SusD-like_3"/>
    <property type="match status" value="1"/>
</dbReference>
<dbReference type="InterPro" id="IPR012944">
    <property type="entry name" value="SusD_RagB_dom"/>
</dbReference>
<keyword evidence="3 6" id="KW-0732">Signal</keyword>
<dbReference type="Pfam" id="PF07980">
    <property type="entry name" value="SusD_RagB"/>
    <property type="match status" value="1"/>
</dbReference>